<protein>
    <submittedName>
        <fullName evidence="2">MarR family transcriptional regulator</fullName>
    </submittedName>
</protein>
<comment type="caution">
    <text evidence="2">The sequence shown here is derived from an EMBL/GenBank/DDBJ whole genome shotgun (WGS) entry which is preliminary data.</text>
</comment>
<accession>A0A2W4ZNP1</accession>
<dbReference type="PROSITE" id="PS50995">
    <property type="entry name" value="HTH_MARR_2"/>
    <property type="match status" value="1"/>
</dbReference>
<feature type="domain" description="HTH marR-type" evidence="1">
    <location>
        <begin position="19"/>
        <end position="157"/>
    </location>
</feature>
<evidence type="ECO:0000259" key="1">
    <source>
        <dbReference type="PROSITE" id="PS50995"/>
    </source>
</evidence>
<dbReference type="SUPFAM" id="SSF46785">
    <property type="entry name" value="Winged helix' DNA-binding domain"/>
    <property type="match status" value="1"/>
</dbReference>
<dbReference type="InterPro" id="IPR039422">
    <property type="entry name" value="MarR/SlyA-like"/>
</dbReference>
<dbReference type="PANTHER" id="PTHR33164:SF102">
    <property type="entry name" value="TRANSCRIPTIONAL REGULATORY PROTEIN"/>
    <property type="match status" value="1"/>
</dbReference>
<evidence type="ECO:0000313" key="3">
    <source>
        <dbReference type="Proteomes" id="UP000249557"/>
    </source>
</evidence>
<dbReference type="Pfam" id="PF13463">
    <property type="entry name" value="HTH_27"/>
    <property type="match status" value="1"/>
</dbReference>
<dbReference type="InterPro" id="IPR036390">
    <property type="entry name" value="WH_DNA-bd_sf"/>
</dbReference>
<dbReference type="EMBL" id="QFNK01000264">
    <property type="protein sequence ID" value="PZO82312.1"/>
    <property type="molecule type" value="Genomic_DNA"/>
</dbReference>
<dbReference type="SMART" id="SM00347">
    <property type="entry name" value="HTH_MARR"/>
    <property type="match status" value="1"/>
</dbReference>
<organism evidence="2 3">
    <name type="scientific">Micavibrio aeruginosavorus</name>
    <dbReference type="NCBI Taxonomy" id="349221"/>
    <lineage>
        <taxon>Bacteria</taxon>
        <taxon>Pseudomonadati</taxon>
        <taxon>Bdellovibrionota</taxon>
        <taxon>Bdellovibrionia</taxon>
        <taxon>Bdellovibrionales</taxon>
        <taxon>Pseudobdellovibrionaceae</taxon>
        <taxon>Micavibrio</taxon>
    </lineage>
</organism>
<dbReference type="GO" id="GO:0003700">
    <property type="term" value="F:DNA-binding transcription factor activity"/>
    <property type="evidence" value="ECO:0007669"/>
    <property type="project" value="InterPro"/>
</dbReference>
<dbReference type="Proteomes" id="UP000249557">
    <property type="component" value="Unassembled WGS sequence"/>
</dbReference>
<proteinExistence type="predicted"/>
<dbReference type="InterPro" id="IPR036388">
    <property type="entry name" value="WH-like_DNA-bd_sf"/>
</dbReference>
<reference evidence="2 3" key="1">
    <citation type="submission" date="2017-08" db="EMBL/GenBank/DDBJ databases">
        <title>Infants hospitalized years apart are colonized by the same room-sourced microbial strains.</title>
        <authorList>
            <person name="Brooks B."/>
            <person name="Olm M.R."/>
            <person name="Firek B.A."/>
            <person name="Baker R."/>
            <person name="Thomas B.C."/>
            <person name="Morowitz M.J."/>
            <person name="Banfield J.F."/>
        </authorList>
    </citation>
    <scope>NUCLEOTIDE SEQUENCE [LARGE SCALE GENOMIC DNA]</scope>
    <source>
        <strain evidence="2">S2_018_000_R2_104</strain>
    </source>
</reference>
<sequence>MKRLNSFISPGNHVSTTPYFEAIQLIERLHRYFLDVVKVELDRKGIQDINNVQAMILYNIGHDEMTVGELTLRGYYLGSNVSYNVKKMGENGYIEQERSVHDKRSIRVKLSDKGRETYKVLADMFVRHEDKIKGTELSPERINDSIKTMKMFERFWTSQSQFTGLASLDDEE</sequence>
<gene>
    <name evidence="2" type="ORF">DI626_10135</name>
</gene>
<name>A0A2W4ZNP1_9BACT</name>
<dbReference type="AlphaFoldDB" id="A0A2W4ZNP1"/>
<evidence type="ECO:0000313" key="2">
    <source>
        <dbReference type="EMBL" id="PZO82312.1"/>
    </source>
</evidence>
<dbReference type="GO" id="GO:0006950">
    <property type="term" value="P:response to stress"/>
    <property type="evidence" value="ECO:0007669"/>
    <property type="project" value="TreeGrafter"/>
</dbReference>
<dbReference type="PANTHER" id="PTHR33164">
    <property type="entry name" value="TRANSCRIPTIONAL REGULATOR, MARR FAMILY"/>
    <property type="match status" value="1"/>
</dbReference>
<dbReference type="Gene3D" id="1.10.10.10">
    <property type="entry name" value="Winged helix-like DNA-binding domain superfamily/Winged helix DNA-binding domain"/>
    <property type="match status" value="1"/>
</dbReference>
<dbReference type="InterPro" id="IPR000835">
    <property type="entry name" value="HTH_MarR-typ"/>
</dbReference>